<protein>
    <submittedName>
        <fullName evidence="2">Uncharacterized protein</fullName>
    </submittedName>
</protein>
<keyword evidence="1" id="KW-1133">Transmembrane helix</keyword>
<evidence type="ECO:0000313" key="2">
    <source>
        <dbReference type="EMBL" id="OGG38050.1"/>
    </source>
</evidence>
<organism evidence="2 3">
    <name type="scientific">Candidatus Jorgensenbacteria bacterium GWC1_48_12</name>
    <dbReference type="NCBI Taxonomy" id="1798469"/>
    <lineage>
        <taxon>Bacteria</taxon>
        <taxon>Candidatus Joergenseniibacteriota</taxon>
    </lineage>
</organism>
<proteinExistence type="predicted"/>
<sequence>MDGFVKIWAVFLTAFMVLVWTFIGWPQIWNSPRIPPRVNVAQAADVTIDTGDTTPIAGHNAPRALVWASSTTGYFFYIDSDNDFKYAKTIDGGQNWSAAVAEIDTDTTITALAFDVWYDKWTPGDNGTLIHIWWSQVDLDDIFYRALDTSDDSLGTMRTVFAHTAAASNRANFVSGTKSRGGNLYAVGTIDAATVCEFGRSTDGGTTWDVTRASPQEVCGDQGFLFPANLADSNDIWMLYDDISTDLLTLKTNDDSANSWSESATIVASVENTTLGTGEYPFSGSIRHSDGHLIAATHSAFDLSTTDFQIWDITNESTITQKTAITTDKDDNYYSSVFIDQNTDDIYIAYSGTRDGLQTLGTTVGIYYTKSTDGGTNWTAGDTAYSAGTGNYRQNWAGMMGNRFGVVWRNDATEALLFNYDNSVDVTPAPSNSAPVVSTVDISPAPITLTENGTTTVTITATITDDNGCGDVLNNGTTTATLYRSGIGASCSQDFNNCYVNIKMASTTCSGTSGDASGTVQIWYIAQATDASSSFSGDTWQATVKAIDAANASSTATDASPPELNTLLAIDVTGSISYGTVNPTATSTTQTVTITNTGNFNSTDSNFSGVALESFANSIVVGSQKYSTTTNEFWDYMDFTLSGTPTFRELNITKGTATGTPSAQNNYWAIQVPNGTPAGTYNGTTTIEAQ</sequence>
<gene>
    <name evidence="2" type="ORF">A2127_00020</name>
</gene>
<accession>A0A1F6BMB6</accession>
<keyword evidence="1" id="KW-0812">Transmembrane</keyword>
<dbReference type="EMBL" id="MFKI01000029">
    <property type="protein sequence ID" value="OGG38050.1"/>
    <property type="molecule type" value="Genomic_DNA"/>
</dbReference>
<keyword evidence="1" id="KW-0472">Membrane</keyword>
<dbReference type="SUPFAM" id="SSF50939">
    <property type="entry name" value="Sialidases"/>
    <property type="match status" value="1"/>
</dbReference>
<feature type="transmembrane region" description="Helical" evidence="1">
    <location>
        <begin position="7"/>
        <end position="29"/>
    </location>
</feature>
<reference evidence="2 3" key="1">
    <citation type="journal article" date="2016" name="Nat. Commun.">
        <title>Thousands of microbial genomes shed light on interconnected biogeochemical processes in an aquifer system.</title>
        <authorList>
            <person name="Anantharaman K."/>
            <person name="Brown C.T."/>
            <person name="Hug L.A."/>
            <person name="Sharon I."/>
            <person name="Castelle C.J."/>
            <person name="Probst A.J."/>
            <person name="Thomas B.C."/>
            <person name="Singh A."/>
            <person name="Wilkins M.J."/>
            <person name="Karaoz U."/>
            <person name="Brodie E.L."/>
            <person name="Williams K.H."/>
            <person name="Hubbard S.S."/>
            <person name="Banfield J.F."/>
        </authorList>
    </citation>
    <scope>NUCLEOTIDE SEQUENCE [LARGE SCALE GENOMIC DNA]</scope>
</reference>
<dbReference type="AlphaFoldDB" id="A0A1F6BMB6"/>
<name>A0A1F6BMB6_9BACT</name>
<dbReference type="InterPro" id="IPR036278">
    <property type="entry name" value="Sialidase_sf"/>
</dbReference>
<comment type="caution">
    <text evidence="2">The sequence shown here is derived from an EMBL/GenBank/DDBJ whole genome shotgun (WGS) entry which is preliminary data.</text>
</comment>
<dbReference type="Proteomes" id="UP000179324">
    <property type="component" value="Unassembled WGS sequence"/>
</dbReference>
<evidence type="ECO:0000256" key="1">
    <source>
        <dbReference type="SAM" id="Phobius"/>
    </source>
</evidence>
<evidence type="ECO:0000313" key="3">
    <source>
        <dbReference type="Proteomes" id="UP000179324"/>
    </source>
</evidence>